<gene>
    <name evidence="7" type="ORF">AaeL_AAEL002281</name>
</gene>
<dbReference type="InterPro" id="IPR012934">
    <property type="entry name" value="Znf_AD"/>
</dbReference>
<dbReference type="GO" id="GO:0008270">
    <property type="term" value="F:zinc ion binding"/>
    <property type="evidence" value="ECO:0007669"/>
    <property type="project" value="UniProtKB-UniRule"/>
</dbReference>
<dbReference type="AlphaFoldDB" id="A0A1S4F178"/>
<feature type="compositionally biased region" description="Basic and acidic residues" evidence="5">
    <location>
        <begin position="619"/>
        <end position="629"/>
    </location>
</feature>
<dbReference type="GO" id="GO:0005634">
    <property type="term" value="C:nucleus"/>
    <property type="evidence" value="ECO:0007669"/>
    <property type="project" value="InterPro"/>
</dbReference>
<keyword evidence="2 4" id="KW-0863">Zinc-finger</keyword>
<feature type="binding site" evidence="4">
    <location>
        <position position="66"/>
    </location>
    <ligand>
        <name>Zn(2+)</name>
        <dbReference type="ChEBI" id="CHEBI:29105"/>
    </ligand>
</feature>
<dbReference type="OMA" id="ANIYYST"/>
<protein>
    <submittedName>
        <fullName evidence="7">AAEL002281-PA</fullName>
    </submittedName>
</protein>
<dbReference type="PANTHER" id="PTHR39942">
    <property type="entry name" value="BCDNA.LD26519-RELATED"/>
    <property type="match status" value="1"/>
</dbReference>
<dbReference type="SUPFAM" id="SSF57716">
    <property type="entry name" value="Glucocorticoid receptor-like (DNA-binding domain)"/>
    <property type="match status" value="1"/>
</dbReference>
<evidence type="ECO:0000259" key="6">
    <source>
        <dbReference type="PROSITE" id="PS51915"/>
    </source>
</evidence>
<accession>A0A1S4F178</accession>
<feature type="region of interest" description="Disordered" evidence="5">
    <location>
        <begin position="619"/>
        <end position="645"/>
    </location>
</feature>
<proteinExistence type="predicted"/>
<evidence type="ECO:0000256" key="4">
    <source>
        <dbReference type="PROSITE-ProRule" id="PRU01263"/>
    </source>
</evidence>
<feature type="binding site" evidence="4">
    <location>
        <position position="63"/>
    </location>
    <ligand>
        <name>Zn(2+)</name>
        <dbReference type="ChEBI" id="CHEBI:29105"/>
    </ligand>
</feature>
<name>A0A1S4F178_AEDAE</name>
<dbReference type="SMART" id="SM00868">
    <property type="entry name" value="zf-AD"/>
    <property type="match status" value="1"/>
</dbReference>
<reference evidence="7" key="2">
    <citation type="journal article" date="2007" name="Science">
        <title>Genome sequence of Aedes aegypti, a major arbovirus vector.</title>
        <authorList>
            <person name="Nene V."/>
            <person name="Wortman J.R."/>
            <person name="Lawson D."/>
            <person name="Haas B."/>
            <person name="Kodira C."/>
            <person name="Tu Z.J."/>
            <person name="Loftus B."/>
            <person name="Xi Z."/>
            <person name="Megy K."/>
            <person name="Grabherr M."/>
            <person name="Ren Q."/>
            <person name="Zdobnov E.M."/>
            <person name="Lobo N.F."/>
            <person name="Campbell K.S."/>
            <person name="Brown S.E."/>
            <person name="Bonaldo M.F."/>
            <person name="Zhu J."/>
            <person name="Sinkins S.P."/>
            <person name="Hogenkamp D.G."/>
            <person name="Amedeo P."/>
            <person name="Arensburger P."/>
            <person name="Atkinson P.W."/>
            <person name="Bidwell S."/>
            <person name="Biedler J."/>
            <person name="Birney E."/>
            <person name="Bruggner R.V."/>
            <person name="Costas J."/>
            <person name="Coy M.R."/>
            <person name="Crabtree J."/>
            <person name="Crawford M."/>
            <person name="Debruyn B."/>
            <person name="Decaprio D."/>
            <person name="Eiglmeier K."/>
            <person name="Eisenstadt E."/>
            <person name="El-Dorry H."/>
            <person name="Gelbart W.M."/>
            <person name="Gomes S.L."/>
            <person name="Hammond M."/>
            <person name="Hannick L.I."/>
            <person name="Hogan J.R."/>
            <person name="Holmes M.H."/>
            <person name="Jaffe D."/>
            <person name="Johnston J.S."/>
            <person name="Kennedy R.C."/>
            <person name="Koo H."/>
            <person name="Kravitz S."/>
            <person name="Kriventseva E.V."/>
            <person name="Kulp D."/>
            <person name="Labutti K."/>
            <person name="Lee E."/>
            <person name="Li S."/>
            <person name="Lovin D.D."/>
            <person name="Mao C."/>
            <person name="Mauceli E."/>
            <person name="Menck C.F."/>
            <person name="Miller J.R."/>
            <person name="Montgomery P."/>
            <person name="Mori A."/>
            <person name="Nascimento A.L."/>
            <person name="Naveira H.F."/>
            <person name="Nusbaum C."/>
            <person name="O'leary S."/>
            <person name="Orvis J."/>
            <person name="Pertea M."/>
            <person name="Quesneville H."/>
            <person name="Reidenbach K.R."/>
            <person name="Rogers Y.H."/>
            <person name="Roth C.W."/>
            <person name="Schneider J.R."/>
            <person name="Schatz M."/>
            <person name="Shumway M."/>
            <person name="Stanke M."/>
            <person name="Stinson E.O."/>
            <person name="Tubio J.M."/>
            <person name="Vanzee J.P."/>
            <person name="Verjovski-Almeida S."/>
            <person name="Werner D."/>
            <person name="White O."/>
            <person name="Wyder S."/>
            <person name="Zeng Q."/>
            <person name="Zhao Q."/>
            <person name="Zhao Y."/>
            <person name="Hill C.A."/>
            <person name="Raikhel A.S."/>
            <person name="Soares M.B."/>
            <person name="Knudson D.L."/>
            <person name="Lee N.H."/>
            <person name="Galagan J."/>
            <person name="Salzberg S.L."/>
            <person name="Paulsen I.T."/>
            <person name="Dimopoulos G."/>
            <person name="Collins F.H."/>
            <person name="Birren B."/>
            <person name="Fraser-Liggett C.M."/>
            <person name="Severson D.W."/>
        </authorList>
    </citation>
    <scope>NUCLEOTIDE SEQUENCE [LARGE SCALE GENOMIC DNA]</scope>
    <source>
        <strain evidence="7">Liverpool</strain>
    </source>
</reference>
<feature type="binding site" evidence="4">
    <location>
        <position position="18"/>
    </location>
    <ligand>
        <name>Zn(2+)</name>
        <dbReference type="ChEBI" id="CHEBI:29105"/>
    </ligand>
</feature>
<dbReference type="HOGENOM" id="CLU_424667_0_0_1"/>
<feature type="compositionally biased region" description="Low complexity" evidence="5">
    <location>
        <begin position="450"/>
        <end position="461"/>
    </location>
</feature>
<dbReference type="Gene3D" id="3.40.1800.20">
    <property type="match status" value="1"/>
</dbReference>
<dbReference type="KEGG" id="aag:5574198"/>
<dbReference type="EMBL" id="CH477238">
    <property type="protein sequence ID" value="EAT46540.1"/>
    <property type="molecule type" value="Genomic_DNA"/>
</dbReference>
<dbReference type="PANTHER" id="PTHR39942:SF1">
    <property type="entry name" value="BCDNA.LD26519-RELATED"/>
    <property type="match status" value="1"/>
</dbReference>
<feature type="compositionally biased region" description="Polar residues" evidence="5">
    <location>
        <begin position="231"/>
        <end position="242"/>
    </location>
</feature>
<evidence type="ECO:0000256" key="2">
    <source>
        <dbReference type="ARBA" id="ARBA00022771"/>
    </source>
</evidence>
<keyword evidence="3 4" id="KW-0862">Zinc</keyword>
<dbReference type="Proteomes" id="UP000682892">
    <property type="component" value="Chromosome 2"/>
</dbReference>
<dbReference type="PROSITE" id="PS51915">
    <property type="entry name" value="ZAD"/>
    <property type="match status" value="1"/>
</dbReference>
<feature type="binding site" evidence="4">
    <location>
        <position position="15"/>
    </location>
    <ligand>
        <name>Zn(2+)</name>
        <dbReference type="ChEBI" id="CHEBI:29105"/>
    </ligand>
</feature>
<dbReference type="InterPro" id="IPR007588">
    <property type="entry name" value="Znf_FLYWCH"/>
</dbReference>
<dbReference type="Pfam" id="PF04500">
    <property type="entry name" value="FLYWCH"/>
    <property type="match status" value="1"/>
</dbReference>
<evidence type="ECO:0000313" key="8">
    <source>
        <dbReference type="Proteomes" id="UP000682892"/>
    </source>
</evidence>
<feature type="domain" description="ZAD" evidence="6">
    <location>
        <begin position="13"/>
        <end position="90"/>
    </location>
</feature>
<feature type="region of interest" description="Disordered" evidence="5">
    <location>
        <begin position="379"/>
        <end position="400"/>
    </location>
</feature>
<evidence type="ECO:0000256" key="1">
    <source>
        <dbReference type="ARBA" id="ARBA00022723"/>
    </source>
</evidence>
<feature type="region of interest" description="Disordered" evidence="5">
    <location>
        <begin position="427"/>
        <end position="518"/>
    </location>
</feature>
<reference evidence="7" key="3">
    <citation type="submission" date="2012-09" db="EMBL/GenBank/DDBJ databases">
        <authorList>
            <consortium name="VectorBase"/>
        </authorList>
    </citation>
    <scope>NUCLEOTIDE SEQUENCE</scope>
    <source>
        <strain evidence="7">Liverpool</strain>
    </source>
</reference>
<evidence type="ECO:0000313" key="7">
    <source>
        <dbReference type="EMBL" id="EAT46540.1"/>
    </source>
</evidence>
<organism evidence="7 8">
    <name type="scientific">Aedes aegypti</name>
    <name type="common">Yellowfever mosquito</name>
    <name type="synonym">Culex aegypti</name>
    <dbReference type="NCBI Taxonomy" id="7159"/>
    <lineage>
        <taxon>Eukaryota</taxon>
        <taxon>Metazoa</taxon>
        <taxon>Ecdysozoa</taxon>
        <taxon>Arthropoda</taxon>
        <taxon>Hexapoda</taxon>
        <taxon>Insecta</taxon>
        <taxon>Pterygota</taxon>
        <taxon>Neoptera</taxon>
        <taxon>Endopterygota</taxon>
        <taxon>Diptera</taxon>
        <taxon>Nematocera</taxon>
        <taxon>Culicoidea</taxon>
        <taxon>Culicidae</taxon>
        <taxon>Culicinae</taxon>
        <taxon>Aedini</taxon>
        <taxon>Aedes</taxon>
        <taxon>Stegomyia</taxon>
    </lineage>
</organism>
<feature type="region of interest" description="Disordered" evidence="5">
    <location>
        <begin position="223"/>
        <end position="245"/>
    </location>
</feature>
<dbReference type="Pfam" id="PF07776">
    <property type="entry name" value="zf-AD"/>
    <property type="match status" value="1"/>
</dbReference>
<dbReference type="Gene3D" id="2.20.25.240">
    <property type="match status" value="1"/>
</dbReference>
<dbReference type="OrthoDB" id="7750911at2759"/>
<keyword evidence="1 4" id="KW-0479">Metal-binding</keyword>
<evidence type="ECO:0000256" key="3">
    <source>
        <dbReference type="ARBA" id="ARBA00022833"/>
    </source>
</evidence>
<evidence type="ECO:0000256" key="5">
    <source>
        <dbReference type="SAM" id="MobiDB-lite"/>
    </source>
</evidence>
<reference evidence="7" key="1">
    <citation type="submission" date="2005-10" db="EMBL/GenBank/DDBJ databases">
        <authorList>
            <person name="Loftus B.J."/>
            <person name="Nene V.M."/>
            <person name="Hannick L.I."/>
            <person name="Bidwell S."/>
            <person name="Haas B."/>
            <person name="Amedeo P."/>
            <person name="Orvis J."/>
            <person name="Wortman J.R."/>
            <person name="White O.R."/>
            <person name="Salzberg S."/>
            <person name="Shumway M."/>
            <person name="Koo H."/>
            <person name="Zhao Y."/>
            <person name="Holmes M."/>
            <person name="Miller J."/>
            <person name="Schatz M."/>
            <person name="Pop M."/>
            <person name="Pai G."/>
            <person name="Utterback T."/>
            <person name="Rogers Y.-H."/>
            <person name="Kravitz S."/>
            <person name="Fraser C.M."/>
        </authorList>
    </citation>
    <scope>NUCLEOTIDE SEQUENCE</scope>
    <source>
        <strain evidence="7">Liverpool</strain>
    </source>
</reference>
<sequence length="645" mass="72267">MDFELSSRFVAEDFCRLCLSSIYELRPLFSREAKESNVVLLNKISLLAEIIMVPSEELDARICSRCVKQLDEFDSFRRRCKDSDNQIRKIRTFRQQRGANNDNVEIIEEQRAQPDSASTACDKFGGIFDIMTYCEDSVAPGEHRMFFDGYVYRCESLLVWRCELAICPCQLIVQHDYRHFIVYRTHSHGKIPLDNDKRKYEKMNQRICAFLNKLSAQIDGSSEKSLEAGPASSSGHSKSLSNACAPVRPTQNRANIYYSTKGDRPSIVVNGYRFHKEKALSVTFPSQIYWRCSAKNCLGMIVTTADLHRFRMHKNHNHGSTVKEPPEEDFSLMVIALPMMDQTPQIVSNAPKPALPNKLNIANMQVSLESIPTQFSVMPVSSSSERGDPSEASKTNGIITMDPYPPAQLPLITMVTSGSSNINALTNTQTSKEHSPQVIKIRPLLDKPKTSNSALLNTTSSVPSASAKDPPVASIVPVVTSTENAVPSRATPTKRKANPSGSPKPKQKPKKPPKTPTFYKPPLMSQIGFYRCPNTDGICLIHKEFVYSSRPTIRYITWQCKTAKCGARVRSGWQLEYLAMYTDHNHEPSGEVVVDVEQHLSVPDALSALTELKTSVDRWPKSRGKERAKSISRSTHPMLGPFPSD</sequence>